<dbReference type="InterPro" id="IPR007569">
    <property type="entry name" value="DUF559"/>
</dbReference>
<dbReference type="Pfam" id="PF04480">
    <property type="entry name" value="DUF559"/>
    <property type="match status" value="1"/>
</dbReference>
<dbReference type="EMBL" id="BAABBA010000005">
    <property type="protein sequence ID" value="GAA4286915.1"/>
    <property type="molecule type" value="Genomic_DNA"/>
</dbReference>
<organism evidence="2 3">
    <name type="scientific">Georgenia daeguensis</name>
    <dbReference type="NCBI Taxonomy" id="908355"/>
    <lineage>
        <taxon>Bacteria</taxon>
        <taxon>Bacillati</taxon>
        <taxon>Actinomycetota</taxon>
        <taxon>Actinomycetes</taxon>
        <taxon>Micrococcales</taxon>
        <taxon>Bogoriellaceae</taxon>
        <taxon>Georgenia</taxon>
    </lineage>
</organism>
<name>A0ABP8ESP4_9MICO</name>
<dbReference type="RefSeq" id="WP_345038957.1">
    <property type="nucleotide sequence ID" value="NZ_BAABBA010000005.1"/>
</dbReference>
<evidence type="ECO:0000313" key="2">
    <source>
        <dbReference type="EMBL" id="GAA4286915.1"/>
    </source>
</evidence>
<dbReference type="SUPFAM" id="SSF52980">
    <property type="entry name" value="Restriction endonuclease-like"/>
    <property type="match status" value="1"/>
</dbReference>
<feature type="domain" description="DUF559" evidence="1">
    <location>
        <begin position="200"/>
        <end position="247"/>
    </location>
</feature>
<dbReference type="Proteomes" id="UP001499841">
    <property type="component" value="Unassembled WGS sequence"/>
</dbReference>
<gene>
    <name evidence="2" type="ORF">GCM10022262_12740</name>
</gene>
<dbReference type="Gene3D" id="3.40.960.10">
    <property type="entry name" value="VSR Endonuclease"/>
    <property type="match status" value="1"/>
</dbReference>
<evidence type="ECO:0000313" key="3">
    <source>
        <dbReference type="Proteomes" id="UP001499841"/>
    </source>
</evidence>
<comment type="caution">
    <text evidence="2">The sequence shown here is derived from an EMBL/GenBank/DDBJ whole genome shotgun (WGS) entry which is preliminary data.</text>
</comment>
<dbReference type="InterPro" id="IPR011335">
    <property type="entry name" value="Restrct_endonuc-II-like"/>
</dbReference>
<protein>
    <recommendedName>
        <fullName evidence="1">DUF559 domain-containing protein</fullName>
    </recommendedName>
</protein>
<reference evidence="3" key="1">
    <citation type="journal article" date="2019" name="Int. J. Syst. Evol. Microbiol.">
        <title>The Global Catalogue of Microorganisms (GCM) 10K type strain sequencing project: providing services to taxonomists for standard genome sequencing and annotation.</title>
        <authorList>
            <consortium name="The Broad Institute Genomics Platform"/>
            <consortium name="The Broad Institute Genome Sequencing Center for Infectious Disease"/>
            <person name="Wu L."/>
            <person name="Ma J."/>
        </authorList>
    </citation>
    <scope>NUCLEOTIDE SEQUENCE [LARGE SCALE GENOMIC DNA]</scope>
    <source>
        <strain evidence="3">JCM 17459</strain>
    </source>
</reference>
<accession>A0ABP8ESP4</accession>
<evidence type="ECO:0000259" key="1">
    <source>
        <dbReference type="Pfam" id="PF04480"/>
    </source>
</evidence>
<keyword evidence="3" id="KW-1185">Reference proteome</keyword>
<sequence length="268" mass="29562">MSNRVIDGPSYQRLLSGVHTVAGPITHEDRVRATRLAVPAAVLAGISAVWVHGGDVAWPDDPVEVILPPDRRVRSRTHLRVRGDVLLPGEMMRSRFGPVTTPARTAFDVGRHSDPLRAVPLLDALVRATGVTRQQVEDVAAQHRGVRLIRELPKMLDLVDAGAESVRESQLRVVLVQAGLPRPVTQYTVLTSDGMFVARVDLAWPELRVVVEYDGSYHDDPRQVARDRARVNALRAAGWTVLVVDRPQFARRDDLVAMVRNVLESAAS</sequence>
<proteinExistence type="predicted"/>